<dbReference type="Proteomes" id="UP000054988">
    <property type="component" value="Unassembled WGS sequence"/>
</dbReference>
<evidence type="ECO:0000313" key="3">
    <source>
        <dbReference type="Proteomes" id="UP000054988"/>
    </source>
</evidence>
<proteinExistence type="predicted"/>
<evidence type="ECO:0008006" key="4">
    <source>
        <dbReference type="Google" id="ProtNLM"/>
    </source>
</evidence>
<dbReference type="EMBL" id="LATX01001775">
    <property type="protein sequence ID" value="KTB38177.1"/>
    <property type="molecule type" value="Genomic_DNA"/>
</dbReference>
<gene>
    <name evidence="2" type="ORF">WG66_9245</name>
</gene>
<feature type="region of interest" description="Disordered" evidence="1">
    <location>
        <begin position="56"/>
        <end position="86"/>
    </location>
</feature>
<sequence>MVDEMQLPTIADSASDPVDTLIYPDPTPDPDVKPKIKRLKPQFHCKVEHIPAVGGEVIPRESEDAVEDEERENRIPENNDDPLMPSLRSPTLAPTPMMKLVDCVSALCADWNTISPDIAHSTCAVDASKLNLDIHLATALTNEGLAELHVEGLVQVQTLCRMIAVMTMNLTKISEENVEKSIYDSGGNVDFLFVGTDPRKVQRFEIGSSVYERMAAGWQPTEGGLDIPTPQNIDETVETVVEVPNTPMLRSIDEMPDTSYDYDMELYGDGES</sequence>
<organism evidence="2 3">
    <name type="scientific">Moniliophthora roreri</name>
    <name type="common">Frosty pod rot fungus</name>
    <name type="synonym">Monilia roreri</name>
    <dbReference type="NCBI Taxonomy" id="221103"/>
    <lineage>
        <taxon>Eukaryota</taxon>
        <taxon>Fungi</taxon>
        <taxon>Dikarya</taxon>
        <taxon>Basidiomycota</taxon>
        <taxon>Agaricomycotina</taxon>
        <taxon>Agaricomycetes</taxon>
        <taxon>Agaricomycetidae</taxon>
        <taxon>Agaricales</taxon>
        <taxon>Marasmiineae</taxon>
        <taxon>Marasmiaceae</taxon>
        <taxon>Moniliophthora</taxon>
    </lineage>
</organism>
<feature type="region of interest" description="Disordered" evidence="1">
    <location>
        <begin position="1"/>
        <end position="33"/>
    </location>
</feature>
<name>A0A0W0FPK1_MONRR</name>
<accession>A0A0W0FPK1</accession>
<protein>
    <recommendedName>
        <fullName evidence="4">Reverse transcriptase-rnase h-integrase</fullName>
    </recommendedName>
</protein>
<comment type="caution">
    <text evidence="2">The sequence shown here is derived from an EMBL/GenBank/DDBJ whole genome shotgun (WGS) entry which is preliminary data.</text>
</comment>
<evidence type="ECO:0000313" key="2">
    <source>
        <dbReference type="EMBL" id="KTB38177.1"/>
    </source>
</evidence>
<dbReference type="AlphaFoldDB" id="A0A0W0FPK1"/>
<reference evidence="2 3" key="1">
    <citation type="submission" date="2015-12" db="EMBL/GenBank/DDBJ databases">
        <title>Draft genome sequence of Moniliophthora roreri, the causal agent of frosty pod rot of cacao.</title>
        <authorList>
            <person name="Aime M.C."/>
            <person name="Diaz-Valderrama J.R."/>
            <person name="Kijpornyongpan T."/>
            <person name="Phillips-Mora W."/>
        </authorList>
    </citation>
    <scope>NUCLEOTIDE SEQUENCE [LARGE SCALE GENOMIC DNA]</scope>
    <source>
        <strain evidence="2 3">MCA 2952</strain>
    </source>
</reference>
<dbReference type="eggNOG" id="ENOG502S856">
    <property type="taxonomic scope" value="Eukaryota"/>
</dbReference>
<evidence type="ECO:0000256" key="1">
    <source>
        <dbReference type="SAM" id="MobiDB-lite"/>
    </source>
</evidence>